<feature type="compositionally biased region" description="Acidic residues" evidence="1">
    <location>
        <begin position="25"/>
        <end position="37"/>
    </location>
</feature>
<protein>
    <submittedName>
        <fullName evidence="2">Uncharacterized protein</fullName>
    </submittedName>
</protein>
<organism evidence="2">
    <name type="scientific">Nicotiana tabacum</name>
    <name type="common">Common tobacco</name>
    <dbReference type="NCBI Taxonomy" id="4097"/>
    <lineage>
        <taxon>Eukaryota</taxon>
        <taxon>Viridiplantae</taxon>
        <taxon>Streptophyta</taxon>
        <taxon>Embryophyta</taxon>
        <taxon>Tracheophyta</taxon>
        <taxon>Spermatophyta</taxon>
        <taxon>Magnoliopsida</taxon>
        <taxon>eudicotyledons</taxon>
        <taxon>Gunneridae</taxon>
        <taxon>Pentapetalae</taxon>
        <taxon>asterids</taxon>
        <taxon>lamiids</taxon>
        <taxon>Solanales</taxon>
        <taxon>Solanaceae</taxon>
        <taxon>Nicotianoideae</taxon>
        <taxon>Nicotianeae</taxon>
        <taxon>Nicotiana</taxon>
    </lineage>
</organism>
<sequence length="110" mass="12329">MCCPNCREIEYGNWHFPEGEGAHEEYDEEVSDDEEEEPELLPGEQAVELRFCPPVEVETQVARDISENRATITSFPPRVFVLMGCAEHCPSSSQGCTRTCSSTPLTPIHL</sequence>
<reference evidence="2" key="1">
    <citation type="submission" date="2025-08" db="UniProtKB">
        <authorList>
            <consortium name="RefSeq"/>
        </authorList>
    </citation>
    <scope>IDENTIFICATION</scope>
</reference>
<proteinExistence type="predicted"/>
<evidence type="ECO:0000256" key="1">
    <source>
        <dbReference type="SAM" id="MobiDB-lite"/>
    </source>
</evidence>
<gene>
    <name evidence="2" type="primary">LOC107766599</name>
</gene>
<dbReference type="PaxDb" id="4097-A0A1S3XM33"/>
<evidence type="ECO:0000313" key="2">
    <source>
        <dbReference type="RefSeq" id="XP_016440894.1"/>
    </source>
</evidence>
<dbReference type="AlphaFoldDB" id="A0A1S3XM33"/>
<dbReference type="RefSeq" id="XP_016440894.1">
    <property type="nucleotide sequence ID" value="XM_016585408.1"/>
</dbReference>
<name>A0A1S3XM33_TOBAC</name>
<accession>A0A1S3XM33</accession>
<dbReference type="KEGG" id="nta:107766599"/>
<feature type="region of interest" description="Disordered" evidence="1">
    <location>
        <begin position="17"/>
        <end position="37"/>
    </location>
</feature>